<dbReference type="InterPro" id="IPR024072">
    <property type="entry name" value="DHFR-like_dom_sf"/>
</dbReference>
<dbReference type="InterPro" id="IPR050765">
    <property type="entry name" value="Riboflavin_Biosynth_HTPR"/>
</dbReference>
<dbReference type="PANTHER" id="PTHR38011">
    <property type="entry name" value="DIHYDROFOLATE REDUCTASE FAMILY PROTEIN (AFU_ORTHOLOGUE AFUA_8G06820)"/>
    <property type="match status" value="1"/>
</dbReference>
<dbReference type="EMBL" id="JBHLUH010000006">
    <property type="protein sequence ID" value="MFC0527078.1"/>
    <property type="molecule type" value="Genomic_DNA"/>
</dbReference>
<dbReference type="Gene3D" id="3.40.430.10">
    <property type="entry name" value="Dihydrofolate Reductase, subunit A"/>
    <property type="match status" value="1"/>
</dbReference>
<sequence length="179" mass="19645">MGKSIITTQMSADGSIGPSIGWYKPDGEHEAASEDDIRLADAMLLGRKTYEALAPIWMATSGAFADRVNALPKYVVSSSLSGPLEWNATLLRGDLATEVHRLKEHHAGNLLTYGCGEFAFALVQHGLADEVHFWVHPVVWAESARPFHGLGRVRMRLKDSTTFANGVLRQRYQPLSVDA</sequence>
<accession>A0ABV6LXD0</accession>
<name>A0ABV6LXD0_9ACTN</name>
<evidence type="ECO:0000313" key="2">
    <source>
        <dbReference type="EMBL" id="MFC0527078.1"/>
    </source>
</evidence>
<dbReference type="RefSeq" id="WP_377246281.1">
    <property type="nucleotide sequence ID" value="NZ_JBHLUH010000006.1"/>
</dbReference>
<organism evidence="2 3">
    <name type="scientific">Phytohabitans kaempferiae</name>
    <dbReference type="NCBI Taxonomy" id="1620943"/>
    <lineage>
        <taxon>Bacteria</taxon>
        <taxon>Bacillati</taxon>
        <taxon>Actinomycetota</taxon>
        <taxon>Actinomycetes</taxon>
        <taxon>Micromonosporales</taxon>
        <taxon>Micromonosporaceae</taxon>
    </lineage>
</organism>
<dbReference type="InterPro" id="IPR002734">
    <property type="entry name" value="RibDG_C"/>
</dbReference>
<gene>
    <name evidence="2" type="ORF">ACFFIA_05335</name>
</gene>
<proteinExistence type="predicted"/>
<dbReference type="Pfam" id="PF01872">
    <property type="entry name" value="RibD_C"/>
    <property type="match status" value="1"/>
</dbReference>
<feature type="domain" description="Bacterial bifunctional deaminase-reductase C-terminal" evidence="1">
    <location>
        <begin position="5"/>
        <end position="168"/>
    </location>
</feature>
<comment type="caution">
    <text evidence="2">The sequence shown here is derived from an EMBL/GenBank/DDBJ whole genome shotgun (WGS) entry which is preliminary data.</text>
</comment>
<reference evidence="2 3" key="1">
    <citation type="submission" date="2024-09" db="EMBL/GenBank/DDBJ databases">
        <authorList>
            <person name="Sun Q."/>
            <person name="Mori K."/>
        </authorList>
    </citation>
    <scope>NUCLEOTIDE SEQUENCE [LARGE SCALE GENOMIC DNA]</scope>
    <source>
        <strain evidence="2 3">TBRC 3947</strain>
    </source>
</reference>
<protein>
    <submittedName>
        <fullName evidence="2">Dihydrofolate reductase family protein</fullName>
    </submittedName>
</protein>
<keyword evidence="3" id="KW-1185">Reference proteome</keyword>
<dbReference type="SUPFAM" id="SSF53597">
    <property type="entry name" value="Dihydrofolate reductase-like"/>
    <property type="match status" value="1"/>
</dbReference>
<evidence type="ECO:0000259" key="1">
    <source>
        <dbReference type="Pfam" id="PF01872"/>
    </source>
</evidence>
<dbReference type="PANTHER" id="PTHR38011:SF11">
    <property type="entry name" value="2,5-DIAMINO-6-RIBOSYLAMINO-4(3H)-PYRIMIDINONE 5'-PHOSPHATE REDUCTASE"/>
    <property type="match status" value="1"/>
</dbReference>
<dbReference type="Proteomes" id="UP001589867">
    <property type="component" value="Unassembled WGS sequence"/>
</dbReference>
<evidence type="ECO:0000313" key="3">
    <source>
        <dbReference type="Proteomes" id="UP001589867"/>
    </source>
</evidence>